<proteinExistence type="predicted"/>
<reference evidence="1" key="1">
    <citation type="submission" date="2014-09" db="EMBL/GenBank/DDBJ databases">
        <authorList>
            <person name="Magalhaes I.L.F."/>
            <person name="Oliveira U."/>
            <person name="Santos F.R."/>
            <person name="Vidigal T.H.D.A."/>
            <person name="Brescovit A.D."/>
            <person name="Santos A.J."/>
        </authorList>
    </citation>
    <scope>NUCLEOTIDE SEQUENCE</scope>
    <source>
        <tissue evidence="1">Shoot tissue taken approximately 20 cm above the soil surface</tissue>
    </source>
</reference>
<reference evidence="1" key="2">
    <citation type="journal article" date="2015" name="Data Brief">
        <title>Shoot transcriptome of the giant reed, Arundo donax.</title>
        <authorList>
            <person name="Barrero R.A."/>
            <person name="Guerrero F.D."/>
            <person name="Moolhuijzen P."/>
            <person name="Goolsby J.A."/>
            <person name="Tidwell J."/>
            <person name="Bellgard S.E."/>
            <person name="Bellgard M.I."/>
        </authorList>
    </citation>
    <scope>NUCLEOTIDE SEQUENCE</scope>
    <source>
        <tissue evidence="1">Shoot tissue taken approximately 20 cm above the soil surface</tissue>
    </source>
</reference>
<dbReference type="AlphaFoldDB" id="A0A0A9B8B8"/>
<accession>A0A0A9B8B8</accession>
<dbReference type="EMBL" id="GBRH01240415">
    <property type="protein sequence ID" value="JAD57480.1"/>
    <property type="molecule type" value="Transcribed_RNA"/>
</dbReference>
<evidence type="ECO:0000313" key="1">
    <source>
        <dbReference type="EMBL" id="JAD57480.1"/>
    </source>
</evidence>
<sequence length="18" mass="2020">MSPSIISYCLNNHRIGKS</sequence>
<organism evidence="1">
    <name type="scientific">Arundo donax</name>
    <name type="common">Giant reed</name>
    <name type="synonym">Donax arundinaceus</name>
    <dbReference type="NCBI Taxonomy" id="35708"/>
    <lineage>
        <taxon>Eukaryota</taxon>
        <taxon>Viridiplantae</taxon>
        <taxon>Streptophyta</taxon>
        <taxon>Embryophyta</taxon>
        <taxon>Tracheophyta</taxon>
        <taxon>Spermatophyta</taxon>
        <taxon>Magnoliopsida</taxon>
        <taxon>Liliopsida</taxon>
        <taxon>Poales</taxon>
        <taxon>Poaceae</taxon>
        <taxon>PACMAD clade</taxon>
        <taxon>Arundinoideae</taxon>
        <taxon>Arundineae</taxon>
        <taxon>Arundo</taxon>
    </lineage>
</organism>
<name>A0A0A9B8B8_ARUDO</name>
<protein>
    <submittedName>
        <fullName evidence="1">Uncharacterized protein</fullName>
    </submittedName>
</protein>